<dbReference type="Pfam" id="PF11887">
    <property type="entry name" value="Mce4_CUP1"/>
    <property type="match status" value="1"/>
</dbReference>
<feature type="compositionally biased region" description="Polar residues" evidence="1">
    <location>
        <begin position="377"/>
        <end position="386"/>
    </location>
</feature>
<dbReference type="NCBIfam" id="TIGR00996">
    <property type="entry name" value="Mtu_fam_mce"/>
    <property type="match status" value="1"/>
</dbReference>
<reference evidence="4 5" key="1">
    <citation type="submission" date="2016-07" db="EMBL/GenBank/DDBJ databases">
        <title>Draft genome sequence of Prauserella muralis DSM 45305, isolated from a mould-covered wall in an indoor environment.</title>
        <authorList>
            <person name="Ruckert C."/>
            <person name="Albersmeier A."/>
            <person name="Jiang C.-L."/>
            <person name="Jiang Y."/>
            <person name="Kalinowski J."/>
            <person name="Schneider O."/>
            <person name="Winkler A."/>
            <person name="Zotchev S.B."/>
        </authorList>
    </citation>
    <scope>NUCLEOTIDE SEQUENCE [LARGE SCALE GENOMIC DNA]</scope>
    <source>
        <strain evidence="4 5">DSM 45305</strain>
    </source>
</reference>
<evidence type="ECO:0000259" key="2">
    <source>
        <dbReference type="Pfam" id="PF02470"/>
    </source>
</evidence>
<dbReference type="PANTHER" id="PTHR33371">
    <property type="entry name" value="INTERMEMBRANE PHOSPHOLIPID TRANSPORT SYSTEM BINDING PROTEIN MLAD-RELATED"/>
    <property type="match status" value="1"/>
</dbReference>
<evidence type="ECO:0000313" key="5">
    <source>
        <dbReference type="Proteomes" id="UP000249915"/>
    </source>
</evidence>
<dbReference type="OrthoDB" id="4741753at2"/>
<gene>
    <name evidence="4" type="ORF">BAY60_32935</name>
</gene>
<dbReference type="Pfam" id="PF02470">
    <property type="entry name" value="MlaD"/>
    <property type="match status" value="1"/>
</dbReference>
<feature type="region of interest" description="Disordered" evidence="1">
    <location>
        <begin position="324"/>
        <end position="418"/>
    </location>
</feature>
<comment type="caution">
    <text evidence="4">The sequence shown here is derived from an EMBL/GenBank/DDBJ whole genome shotgun (WGS) entry which is preliminary data.</text>
</comment>
<name>A0A2V4AHY9_9PSEU</name>
<dbReference type="PANTHER" id="PTHR33371:SF16">
    <property type="entry name" value="MCE-FAMILY PROTEIN MCE3F"/>
    <property type="match status" value="1"/>
</dbReference>
<dbReference type="InterPro" id="IPR005693">
    <property type="entry name" value="Mce"/>
</dbReference>
<accession>A0A2V4AHY9</accession>
<dbReference type="Proteomes" id="UP000249915">
    <property type="component" value="Unassembled WGS sequence"/>
</dbReference>
<sequence>MLTGKHRIKLLAFLVVAVVSVAVVGVNYAGLDRLFGTRGYAVTVRLADSGGIFVNAEVTYRGVAVGKVAAMNLTERGVELTLDIGSDAPRIPADTHAAVSNRSAVGEQYVDLVPADDDGPYLEHGSTIEQDRTSLPLAPDTVLANLDNLVASVDTRSLRTVVDETYDAFAGAGGDLQELLDMTSSFTATAAEHLPQTRALLSDGRLVLETQRRQADDIAALAGGLRTIASELKKADPDLRRVIDEAPKLSREVRDVLAESGTDAGIVMANLLTTSKITTARTDAIEQLLVAYPVISAFTRSVTSNGEGHLGFVFNLFDPPSCTKGYEGTRQRPASDESDAPPNTGAYCAEPPGSPTGVRGAQNAPYAGMPADVPEVPTQQAQQPSTDGVPRRDGLPGLLGYVTGGTGQGLGGLLGLPR</sequence>
<organism evidence="4 5">
    <name type="scientific">Prauserella muralis</name>
    <dbReference type="NCBI Taxonomy" id="588067"/>
    <lineage>
        <taxon>Bacteria</taxon>
        <taxon>Bacillati</taxon>
        <taxon>Actinomycetota</taxon>
        <taxon>Actinomycetes</taxon>
        <taxon>Pseudonocardiales</taxon>
        <taxon>Pseudonocardiaceae</taxon>
        <taxon>Prauserella</taxon>
    </lineage>
</organism>
<dbReference type="RefSeq" id="WP_112285462.1">
    <property type="nucleotide sequence ID" value="NZ_MASW01000007.1"/>
</dbReference>
<dbReference type="EMBL" id="MASW01000007">
    <property type="protein sequence ID" value="PXY19535.1"/>
    <property type="molecule type" value="Genomic_DNA"/>
</dbReference>
<proteinExistence type="predicted"/>
<keyword evidence="5" id="KW-1185">Reference proteome</keyword>
<evidence type="ECO:0000256" key="1">
    <source>
        <dbReference type="SAM" id="MobiDB-lite"/>
    </source>
</evidence>
<protein>
    <submittedName>
        <fullName evidence="4">ABC transporter substrate-binding protein</fullName>
    </submittedName>
</protein>
<dbReference type="InterPro" id="IPR003399">
    <property type="entry name" value="Mce/MlaD"/>
</dbReference>
<dbReference type="GO" id="GO:0005576">
    <property type="term" value="C:extracellular region"/>
    <property type="evidence" value="ECO:0007669"/>
    <property type="project" value="TreeGrafter"/>
</dbReference>
<dbReference type="InterPro" id="IPR052336">
    <property type="entry name" value="MlaD_Phospholipid_Transporter"/>
</dbReference>
<evidence type="ECO:0000259" key="3">
    <source>
        <dbReference type="Pfam" id="PF11887"/>
    </source>
</evidence>
<feature type="domain" description="Mce/MlaD" evidence="2">
    <location>
        <begin position="38"/>
        <end position="114"/>
    </location>
</feature>
<feature type="compositionally biased region" description="Gly residues" evidence="1">
    <location>
        <begin position="402"/>
        <end position="418"/>
    </location>
</feature>
<dbReference type="InterPro" id="IPR024516">
    <property type="entry name" value="Mce_C"/>
</dbReference>
<dbReference type="AlphaFoldDB" id="A0A2V4AHY9"/>
<evidence type="ECO:0000313" key="4">
    <source>
        <dbReference type="EMBL" id="PXY19535.1"/>
    </source>
</evidence>
<feature type="domain" description="Mammalian cell entry C-terminal" evidence="3">
    <location>
        <begin position="122"/>
        <end position="291"/>
    </location>
</feature>